<evidence type="ECO:0000313" key="1">
    <source>
        <dbReference type="EMBL" id="KAJ8110852.1"/>
    </source>
</evidence>
<reference evidence="1" key="1">
    <citation type="submission" date="2022-11" db="EMBL/GenBank/DDBJ databases">
        <title>Genome Sequence of Boeremia exigua.</title>
        <authorList>
            <person name="Buettner E."/>
        </authorList>
    </citation>
    <scope>NUCLEOTIDE SEQUENCE</scope>
    <source>
        <strain evidence="1">CU02</strain>
    </source>
</reference>
<dbReference type="Proteomes" id="UP001153331">
    <property type="component" value="Unassembled WGS sequence"/>
</dbReference>
<organism evidence="1 2">
    <name type="scientific">Boeremia exigua</name>
    <dbReference type="NCBI Taxonomy" id="749465"/>
    <lineage>
        <taxon>Eukaryota</taxon>
        <taxon>Fungi</taxon>
        <taxon>Dikarya</taxon>
        <taxon>Ascomycota</taxon>
        <taxon>Pezizomycotina</taxon>
        <taxon>Dothideomycetes</taxon>
        <taxon>Pleosporomycetidae</taxon>
        <taxon>Pleosporales</taxon>
        <taxon>Pleosporineae</taxon>
        <taxon>Didymellaceae</taxon>
        <taxon>Boeremia</taxon>
    </lineage>
</organism>
<gene>
    <name evidence="1" type="ORF">OPT61_g6407</name>
</gene>
<name>A0ACC2I6Q5_9PLEO</name>
<comment type="caution">
    <text evidence="1">The sequence shown here is derived from an EMBL/GenBank/DDBJ whole genome shotgun (WGS) entry which is preliminary data.</text>
</comment>
<accession>A0ACC2I6Q5</accession>
<proteinExistence type="predicted"/>
<sequence length="3213" mass="363999">MRCTSCYTVRDFTMKFLETLKLQPAYVCCTLNHQLTSLNTRSGARQPKSFAAMAAPGRAPASHVPFYEQLYNHIALPRDVPGREDRNLSHLEATLLTYLTDATRFMSTHVARSDQKQVRALGESLAACQSLHVDRSIPKPALLRELRELQPGRVLILHVSAQNCGLLIYKDPSNTNSHHVIFEAFEVTPTCEHVLATKNALLRDFPGCTVSIPDATLIEPSFLDSFASFIQQASTEYVTKFSSVTYKAAAPLPEVRDTSDPTLVTGLLMTILEANGATTDVPILRKRVHDTVMFDQAYKPWRRSAFYLTARVATQRYLYKHFGPTSGDCTTRRSCAFYSKSRRLAKLSSDQATIVQNVNPAVMMAFNSLQPSFGNTLLTTGRWLKTAWRNYKNAHSRQIPLLNTRAPNGAFNFRLPNSYPILTEILAKQAVNVDVKLRTPDELLRQYDESAASVKPYMYATRTHIQISQHCSTVIEPAKEAETVGHPRVLELSELIGDYVHRIQTSPDGYPDQKSQMLLHLMELWVLMDAEAVACYPLLRDYHPGFDADLLDPIQMLSFEDMTRVQNVQDYISGRVHARRSMRCRTIFDDPADDCFAVRYFDEHSESGEALRLEIESDADIRRMEKEAEWLEKSELHAEIIRKRDETACFYDEVPHRHILGETETRHRKPCEWHDLRDAARNIEISIFEHPLPSYEPAAKAVIFELLCPESFAAYRDTTWSILSIICSPSPTTKVDRVSIVREFSEIQPYVDDSTCSVTLASEKKAFLETHYAYWSFPVELDNIIRKCGLKPRYYDGRSQSWTGGDCKASLWHHFPLMLAIDSPYHVLHLSYKEWPSSNEIQSSQAECPADVSAHEFMAWQGLLVGTHSRWLDLVRELGSTNLNFSTDATWMLVIRLILQVGPALTVRDARRDVHIALLDDSLCSRLLHQVQLRLDAIHHNWRESVQMDMLITILLKVESLTTSDHVQQEAKALLLKARSSTELWRDELQAAVTDDAKLRPFAVWASILCKRTLHTDSETLLQPTALKQYIGASVSLNYNLVEDFKYSPYHLRSAIIRDVMFSYEHRESLRQSILSNIQDFIDAIDKLWQIPEGYKPRISDSATGTWWILLELESSGGFHSHSHFVHYNYVYGTLLIDGQEMSTLPLTYRRNALYREIFKDRNPIVFPSPLQGMSWTVSESLRGHRLHLGFRRGTLVIRAVHHDRLLEYVPAEVFGGITFDIPAPLRIGCHHWLDVRAGILEIRRQDMWSSKISNWWIRDILLGECHVVRKSGYPAETRLLNSSNETFGRISAIFKSFVDPSQILVFASYNGKVTVELKPLELSFFINDSGLLQSLRLGAIVTQDQDAGTWYGLNSKLVIQSMANRRQKSILVPYNNDFRISRDNVHVSVENWIGADKYLKYDVNEVLGRIDCPPEPSLLYTKALFHALTSHTVPDPLTARTGVEEALRLLQTGLYQPWSPLNDSHIALLQRLAGLSPMRGYYPVESRFMETLTWQPNLMRHVQDDRFRPYVEKILRRNSALVEFTTGSTKQETNPPLLIKPNPHLAARGVSRTHVPLHRDEDLEYLGRDKHRPDLAGANALYITRQLVMQQSSPADSPSLLSLLHDASLVGGYDKCFKKVLLTDLLAVDIRAEWGALTQRALMCDTKDRYNLMFLLGPMAYSADANTALLHKLISLAMCPAIKELQPPQHAVYLHFRADGAPPASYLVSFMEKARMPFNPVGFKKRSQVVVAENNHSQYVVRSCEALACSIQAQWPRTEIDRTKLVHVDSAHVDLDRALEDIMPEWQRLTRNHELATYLEQVQVLLDQSSNAQTHTPSSEASRGTSSESFLAAPKPQHRYPSRNRKGDDLSLPVLLQYSISGTKCQPSITGTLMPRAVGGLSRPNVPDGASIQHYNSNFSTPQKSAIASNIHRTPEVQRLRTIVRDFRRKTSRVVTRYADEMDASIDALEMHLKEQQHASQPIASWIAPDDLRIAKDNVGMIVEQIKQGLSAHDPQAKWLQMVDLWPNMTATALLTELRSSSDNTFGSGTKEALVTLGVAITKLQQMLRIYDAQKRQKNQQQREECSNRGHTNWNPIEYTDWLLLEIDGNIMLREEQIQVALATIAPASGHNSVIQLLMGKGKTSCILPMVAAVLANKQDLARIVVPRPLLLQSAQVLHAKLGNLVNRELIHIPFSRKTPAELPLMRVYRRLHLQMCDRGGIMITLPEHLLSFKLSGFQQLSDGHVEVSTAMVHFQDWLDGHARDVLDECDVSLAIRMQLIYPSGSQTSVDGHPFRWQLVQLLLHRTQNFITAVQSRFRNSVEVVNRLEGGFPLIYFLRKDAEDYLIELLVQDICKGNCPILPCADFPVEIRDDVASYISKSVVRSGVVRKLTLFFKDKPQLMKATNLLRGLFVYRILISSLKKRWNVQYGLHNTRAPIAVPYLAKGVPSVAAEWGHPDVAIILTCLSFYYQGLNLGQFRQALEQLGKMDDPSVEYARWTFPRAPLGLEDYSAVNAEDSLQLNTLFELIRLNASLINFYLNNFVFPQYAKTFGVKLQASGWNLFPSQTDGGCRVTGFSGTNDTRHQLPMLIKQADLPELTHTNAEVPYYLMASRNRGYVRMQNRNGHRWTELDLIEHLVNPLGVFKAYMRSENSIRILIDAGAQILEHSNRDFAKAWLDEDNEAAAAVYFDDDHRAWVLYRTGNCTPLLASPFADSLDRCIVYMDESHCRGTDLKLPVSGKAALTLGQHLTKDALVQAAMRLRMLGQSQSVSFYSPPEVHQGILDRLNKDESFKPDSAAVLAWVFGQTCDILEQQEPSYFAQALHYMQQKQARLNFPFFLDNEHARSEFLSAVLQKEALLIKDMYQPGGNRRTGFNKPSSWDASLQNDVKLLQDRQKGFQDNGSAVHASVLEEVEIEQERELELELETEHEVENVREVQQPPKFRAFPFAKLHADIEHFVVFGNLVPGSSAYQPMFFALSQTALGLKRNVSPSMQSSLWVSEQFRKTVEIFQPNDVYIRPSQWVLWSSTSEQALLVSPEEANTLIPIMRSGLGLKGVHLLVYAAPVTRRMLHFNTLDYHATPALPAGLKLPTWLSVELGLFSGRLHLSWPEYPVLLRYLGLHPDLSPDATARPFAAKPLTFLHEWINVRRKGQDFEHTPMGFVTTGKPLTGLRGLGGAGEVVEEEGEGEDSEADEEEFLPGVEVVDDSESESEAGSSVDGEFEDAREDVEGL</sequence>
<dbReference type="EMBL" id="JAPHNI010000459">
    <property type="protein sequence ID" value="KAJ8110852.1"/>
    <property type="molecule type" value="Genomic_DNA"/>
</dbReference>
<keyword evidence="2" id="KW-1185">Reference proteome</keyword>
<protein>
    <submittedName>
        <fullName evidence="1">Uncharacterized protein</fullName>
    </submittedName>
</protein>
<evidence type="ECO:0000313" key="2">
    <source>
        <dbReference type="Proteomes" id="UP001153331"/>
    </source>
</evidence>